<dbReference type="GO" id="GO:0008234">
    <property type="term" value="F:cysteine-type peptidase activity"/>
    <property type="evidence" value="ECO:0007669"/>
    <property type="project" value="UniProtKB-KW"/>
</dbReference>
<dbReference type="PROSITE" id="PS51935">
    <property type="entry name" value="NLPC_P60"/>
    <property type="match status" value="1"/>
</dbReference>
<dbReference type="InterPro" id="IPR051794">
    <property type="entry name" value="PG_Endopeptidase_C40"/>
</dbReference>
<accession>A0A1G9CN15</accession>
<dbReference type="Pfam" id="PF18348">
    <property type="entry name" value="SH3_16"/>
    <property type="match status" value="1"/>
</dbReference>
<dbReference type="PANTHER" id="PTHR47359">
    <property type="entry name" value="PEPTIDOGLYCAN DL-ENDOPEPTIDASE CWLO"/>
    <property type="match status" value="1"/>
</dbReference>
<dbReference type="Proteomes" id="UP000199382">
    <property type="component" value="Unassembled WGS sequence"/>
</dbReference>
<evidence type="ECO:0000313" key="7">
    <source>
        <dbReference type="Proteomes" id="UP000199382"/>
    </source>
</evidence>
<dbReference type="EMBL" id="FNEK01000044">
    <property type="protein sequence ID" value="SDK53032.1"/>
    <property type="molecule type" value="Genomic_DNA"/>
</dbReference>
<evidence type="ECO:0000256" key="3">
    <source>
        <dbReference type="ARBA" id="ARBA00022801"/>
    </source>
</evidence>
<dbReference type="InterPro" id="IPR038765">
    <property type="entry name" value="Papain-like_cys_pep_sf"/>
</dbReference>
<keyword evidence="4" id="KW-0788">Thiol protease</keyword>
<reference evidence="6 7" key="1">
    <citation type="submission" date="2016-10" db="EMBL/GenBank/DDBJ databases">
        <authorList>
            <person name="de Groot N.N."/>
        </authorList>
    </citation>
    <scope>NUCLEOTIDE SEQUENCE [LARGE SCALE GENOMIC DNA]</scope>
    <source>
        <strain evidence="6 7">DSM 25294</strain>
    </source>
</reference>
<dbReference type="Pfam" id="PF00877">
    <property type="entry name" value="NLPC_P60"/>
    <property type="match status" value="1"/>
</dbReference>
<dbReference type="Gene3D" id="3.90.1720.10">
    <property type="entry name" value="endopeptidase domain like (from Nostoc punctiforme)"/>
    <property type="match status" value="1"/>
</dbReference>
<dbReference type="PANTHER" id="PTHR47359:SF3">
    <property type="entry name" value="NLP_P60 DOMAIN-CONTAINING PROTEIN-RELATED"/>
    <property type="match status" value="1"/>
</dbReference>
<evidence type="ECO:0000259" key="5">
    <source>
        <dbReference type="PROSITE" id="PS51935"/>
    </source>
</evidence>
<evidence type="ECO:0000313" key="6">
    <source>
        <dbReference type="EMBL" id="SDK53032.1"/>
    </source>
</evidence>
<evidence type="ECO:0000256" key="2">
    <source>
        <dbReference type="ARBA" id="ARBA00022670"/>
    </source>
</evidence>
<comment type="similarity">
    <text evidence="1">Belongs to the peptidase C40 family.</text>
</comment>
<evidence type="ECO:0000256" key="1">
    <source>
        <dbReference type="ARBA" id="ARBA00007074"/>
    </source>
</evidence>
<keyword evidence="2" id="KW-0645">Protease</keyword>
<protein>
    <submittedName>
        <fullName evidence="6">NlpC/P60 family protein</fullName>
    </submittedName>
</protein>
<feature type="domain" description="NlpC/P60" evidence="5">
    <location>
        <begin position="152"/>
        <end position="276"/>
    </location>
</feature>
<proteinExistence type="inferred from homology"/>
<dbReference type="GO" id="GO:0006508">
    <property type="term" value="P:proteolysis"/>
    <property type="evidence" value="ECO:0007669"/>
    <property type="project" value="UniProtKB-KW"/>
</dbReference>
<dbReference type="STRING" id="571298.SAMN04488026_10446"/>
<dbReference type="SUPFAM" id="SSF54001">
    <property type="entry name" value="Cysteine proteinases"/>
    <property type="match status" value="1"/>
</dbReference>
<dbReference type="AlphaFoldDB" id="A0A1G9CN15"/>
<sequence length="276" mass="29782">MTDRRLLPANTRVAATELVGKHEAPRFVDGEWHRIAPSVVDLLTAPDGKRERQLLHGQRVRVFDIHESHAFLQSGRDGYVGYCRADALTVDAAPTHHVAAPATHLYSAPDLKSPETCWLSHGSQLTIAGQTGDWSETDSGGFVFTRHLVAQGAAPVDPVETARLYLGTPYLWGGNSRDGIDCSGLVQAALLSAGIACPGDSDLQQETVGSFLPVGTPAQRGDLFFWKGHVAMAADAETLIHANAHHMAVALEPLHEALTRIAAREFGELLAHKRLD</sequence>
<keyword evidence="7" id="KW-1185">Reference proteome</keyword>
<dbReference type="InterPro" id="IPR041382">
    <property type="entry name" value="SH3_16"/>
</dbReference>
<dbReference type="InterPro" id="IPR000064">
    <property type="entry name" value="NLP_P60_dom"/>
</dbReference>
<evidence type="ECO:0000256" key="4">
    <source>
        <dbReference type="ARBA" id="ARBA00022807"/>
    </source>
</evidence>
<keyword evidence="3" id="KW-0378">Hydrolase</keyword>
<gene>
    <name evidence="6" type="ORF">SAMN04488026_10446</name>
</gene>
<dbReference type="OrthoDB" id="9813368at2"/>
<name>A0A1G9CN15_9RHOB</name>
<organism evidence="6 7">
    <name type="scientific">Aliiruegeria lutimaris</name>
    <dbReference type="NCBI Taxonomy" id="571298"/>
    <lineage>
        <taxon>Bacteria</taxon>
        <taxon>Pseudomonadati</taxon>
        <taxon>Pseudomonadota</taxon>
        <taxon>Alphaproteobacteria</taxon>
        <taxon>Rhodobacterales</taxon>
        <taxon>Roseobacteraceae</taxon>
        <taxon>Aliiruegeria</taxon>
    </lineage>
</organism>
<dbReference type="RefSeq" id="WP_093159934.1">
    <property type="nucleotide sequence ID" value="NZ_FNEK01000044.1"/>
</dbReference>